<feature type="binding site" evidence="6">
    <location>
        <position position="187"/>
    </location>
    <ligand>
        <name>S-adenosyl-L-methionine</name>
        <dbReference type="ChEBI" id="CHEBI:59789"/>
    </ligand>
</feature>
<dbReference type="GO" id="GO:0032259">
    <property type="term" value="P:methylation"/>
    <property type="evidence" value="ECO:0007669"/>
    <property type="project" value="UniProtKB-KW"/>
</dbReference>
<evidence type="ECO:0000256" key="1">
    <source>
        <dbReference type="ARBA" id="ARBA00009741"/>
    </source>
</evidence>
<dbReference type="PANTHER" id="PTHR43648:SF1">
    <property type="entry name" value="ELECTRON TRANSFER FLAVOPROTEIN BETA SUBUNIT LYSINE METHYLTRANSFERASE"/>
    <property type="match status" value="1"/>
</dbReference>
<keyword evidence="8" id="KW-1185">Reference proteome</keyword>
<accession>A0ABY9EBF7</accession>
<keyword evidence="4 6" id="KW-0808">Transferase</keyword>
<dbReference type="RefSeq" id="WP_301415234.1">
    <property type="nucleotide sequence ID" value="NZ_CP098023.1"/>
</dbReference>
<dbReference type="Gene3D" id="3.40.50.150">
    <property type="entry name" value="Vaccinia Virus protein VP39"/>
    <property type="match status" value="1"/>
</dbReference>
<comment type="catalytic activity">
    <reaction evidence="6">
        <text>L-lysyl-[protein] + 3 S-adenosyl-L-methionine = N(6),N(6),N(6)-trimethyl-L-lysyl-[protein] + 3 S-adenosyl-L-homocysteine + 3 H(+)</text>
        <dbReference type="Rhea" id="RHEA:54192"/>
        <dbReference type="Rhea" id="RHEA-COMP:9752"/>
        <dbReference type="Rhea" id="RHEA-COMP:13826"/>
        <dbReference type="ChEBI" id="CHEBI:15378"/>
        <dbReference type="ChEBI" id="CHEBI:29969"/>
        <dbReference type="ChEBI" id="CHEBI:57856"/>
        <dbReference type="ChEBI" id="CHEBI:59789"/>
        <dbReference type="ChEBI" id="CHEBI:61961"/>
    </reaction>
</comment>
<evidence type="ECO:0000256" key="2">
    <source>
        <dbReference type="ARBA" id="ARBA00022490"/>
    </source>
</evidence>
<evidence type="ECO:0000256" key="5">
    <source>
        <dbReference type="ARBA" id="ARBA00022691"/>
    </source>
</evidence>
<comment type="function">
    <text evidence="6">Methylates ribosomal protein L11.</text>
</comment>
<keyword evidence="5 6" id="KW-0949">S-adenosyl-L-methionine</keyword>
<dbReference type="InterPro" id="IPR029063">
    <property type="entry name" value="SAM-dependent_MTases_sf"/>
</dbReference>
<dbReference type="NCBIfam" id="TIGR00406">
    <property type="entry name" value="prmA"/>
    <property type="match status" value="1"/>
</dbReference>
<dbReference type="Pfam" id="PF06325">
    <property type="entry name" value="PrmA"/>
    <property type="match status" value="1"/>
</dbReference>
<dbReference type="PANTHER" id="PTHR43648">
    <property type="entry name" value="ELECTRON TRANSFER FLAVOPROTEIN BETA SUBUNIT LYSINE METHYLTRANSFERASE"/>
    <property type="match status" value="1"/>
</dbReference>
<dbReference type="Proteomes" id="UP001321520">
    <property type="component" value="Chromosome"/>
</dbReference>
<protein>
    <recommendedName>
        <fullName evidence="6">Ribosomal protein L11 methyltransferase</fullName>
        <shortName evidence="6">L11 Mtase</shortName>
        <ecNumber evidence="6">2.1.1.-</ecNumber>
    </recommendedName>
</protein>
<keyword evidence="7" id="KW-0687">Ribonucleoprotein</keyword>
<dbReference type="EC" id="2.1.1.-" evidence="6"/>
<dbReference type="InterPro" id="IPR004498">
    <property type="entry name" value="Ribosomal_PrmA_MeTrfase"/>
</dbReference>
<keyword evidence="3 6" id="KW-0489">Methyltransferase</keyword>
<feature type="binding site" evidence="6">
    <location>
        <position position="144"/>
    </location>
    <ligand>
        <name>S-adenosyl-L-methionine</name>
        <dbReference type="ChEBI" id="CHEBI:59789"/>
    </ligand>
</feature>
<comment type="similarity">
    <text evidence="1 6">Belongs to the methyltransferase superfamily. PrmA family.</text>
</comment>
<evidence type="ECO:0000256" key="4">
    <source>
        <dbReference type="ARBA" id="ARBA00022679"/>
    </source>
</evidence>
<evidence type="ECO:0000313" key="7">
    <source>
        <dbReference type="EMBL" id="WKD49428.1"/>
    </source>
</evidence>
<feature type="binding site" evidence="6">
    <location>
        <position position="165"/>
    </location>
    <ligand>
        <name>S-adenosyl-L-methionine</name>
        <dbReference type="ChEBI" id="CHEBI:59789"/>
    </ligand>
</feature>
<evidence type="ECO:0000256" key="6">
    <source>
        <dbReference type="HAMAP-Rule" id="MF_00735"/>
    </source>
</evidence>
<name>A0ABY9EBF7_9GAMM</name>
<reference evidence="7 8" key="1">
    <citation type="submission" date="2022-05" db="EMBL/GenBank/DDBJ databases">
        <title>Microbulbifer sp. nov., isolated from sponge.</title>
        <authorList>
            <person name="Gao L."/>
        </authorList>
    </citation>
    <scope>NUCLEOTIDE SEQUENCE [LARGE SCALE GENOMIC DNA]</scope>
    <source>
        <strain evidence="7 8">MI-G</strain>
    </source>
</reference>
<evidence type="ECO:0000313" key="8">
    <source>
        <dbReference type="Proteomes" id="UP001321520"/>
    </source>
</evidence>
<comment type="subcellular location">
    <subcellularLocation>
        <location evidence="6">Cytoplasm</location>
    </subcellularLocation>
</comment>
<feature type="binding site" evidence="6">
    <location>
        <position position="229"/>
    </location>
    <ligand>
        <name>S-adenosyl-L-methionine</name>
        <dbReference type="ChEBI" id="CHEBI:59789"/>
    </ligand>
</feature>
<dbReference type="HAMAP" id="MF_00735">
    <property type="entry name" value="Methyltr_PrmA"/>
    <property type="match status" value="1"/>
</dbReference>
<gene>
    <name evidence="6 7" type="primary">prmA</name>
    <name evidence="7" type="ORF">M8T91_16260</name>
</gene>
<dbReference type="InterPro" id="IPR050078">
    <property type="entry name" value="Ribosomal_L11_MeTrfase_PrmA"/>
</dbReference>
<proteinExistence type="inferred from homology"/>
<dbReference type="SUPFAM" id="SSF53335">
    <property type="entry name" value="S-adenosyl-L-methionine-dependent methyltransferases"/>
    <property type="match status" value="1"/>
</dbReference>
<keyword evidence="7" id="KW-0689">Ribosomal protein</keyword>
<dbReference type="EMBL" id="CP098023">
    <property type="protein sequence ID" value="WKD49428.1"/>
    <property type="molecule type" value="Genomic_DNA"/>
</dbReference>
<dbReference type="GO" id="GO:0008168">
    <property type="term" value="F:methyltransferase activity"/>
    <property type="evidence" value="ECO:0007669"/>
    <property type="project" value="UniProtKB-KW"/>
</dbReference>
<evidence type="ECO:0000256" key="3">
    <source>
        <dbReference type="ARBA" id="ARBA00022603"/>
    </source>
</evidence>
<dbReference type="CDD" id="cd02440">
    <property type="entry name" value="AdoMet_MTases"/>
    <property type="match status" value="1"/>
</dbReference>
<sequence length="307" mass="33910">MPWLQFRVDTNRIHAEKIEEALLLAGAVSVSLQDNADQPILEPALGEAPLWDQTRVTGLFHAEINTAATEAKVAALLSAPLPNAHWEQLEDRDWERAWMSHYKPIRCGENLWICPSWCQPPHPEAINLLLDPGLAFGTGTHPTTFLCLQWLAEEPLQSRSVIDFGCGSGILGIGALLLGAERAMGADIDPQALIASRSNAARNGIDPERFPVYLPEQMPREPADILLANILAGPLMELSCKLIDLTRIGGRICLSGILASQAQQVKAAYRQHVAFDEDRERANWVRLSGTRVRQMRQAPLRGGRGDW</sequence>
<dbReference type="PIRSF" id="PIRSF000401">
    <property type="entry name" value="RPL11_MTase"/>
    <property type="match status" value="1"/>
</dbReference>
<dbReference type="GO" id="GO:0005840">
    <property type="term" value="C:ribosome"/>
    <property type="evidence" value="ECO:0007669"/>
    <property type="project" value="UniProtKB-KW"/>
</dbReference>
<keyword evidence="2 6" id="KW-0963">Cytoplasm</keyword>
<organism evidence="7 8">
    <name type="scientific">Microbulbifer spongiae</name>
    <dbReference type="NCBI Taxonomy" id="2944933"/>
    <lineage>
        <taxon>Bacteria</taxon>
        <taxon>Pseudomonadati</taxon>
        <taxon>Pseudomonadota</taxon>
        <taxon>Gammaproteobacteria</taxon>
        <taxon>Cellvibrionales</taxon>
        <taxon>Microbulbiferaceae</taxon>
        <taxon>Microbulbifer</taxon>
    </lineage>
</organism>